<keyword evidence="2" id="KW-1185">Reference proteome</keyword>
<reference evidence="1 2" key="1">
    <citation type="submission" date="2017-02" db="EMBL/GenBank/DDBJ databases">
        <authorList>
            <person name="Peterson S.W."/>
        </authorList>
    </citation>
    <scope>NUCLEOTIDE SEQUENCE [LARGE SCALE GENOMIC DNA]</scope>
    <source>
        <strain evidence="1 2">ATCC 35992</strain>
    </source>
</reference>
<protein>
    <recommendedName>
        <fullName evidence="3">Transcriptional regulator, AbiEi antitoxin, Type IV TA system</fullName>
    </recommendedName>
</protein>
<evidence type="ECO:0000313" key="1">
    <source>
        <dbReference type="EMBL" id="SKA70269.1"/>
    </source>
</evidence>
<sequence length="200" mass="22997">MREKYQKEIQEKIENFDDGYVFSTIDFVEIAGTDPTNKALSRLNELGVIRRIMQGVYYKPVYSKLLDEYSSPDISKLAEALARKFNWTIAPAGETALNYLHMSTQVPNSWCYISDGPYRKYEIELHEIEFKHCANKEISGRSYLTISIIQAIKYIGKGKIQKEDIERLASNLSDGDKSKILEEAKTTTSWIYQTIKEVCA</sequence>
<accession>A0A1T4VZE7</accession>
<dbReference type="Proteomes" id="UP000190814">
    <property type="component" value="Unassembled WGS sequence"/>
</dbReference>
<name>A0A1T4VZE7_9FIRM</name>
<dbReference type="STRING" id="39495.SAMN02745111_01990"/>
<dbReference type="AlphaFoldDB" id="A0A1T4VZE7"/>
<dbReference type="OrthoDB" id="9798200at2"/>
<dbReference type="RefSeq" id="WP_078766828.1">
    <property type="nucleotide sequence ID" value="NZ_FUXZ01000013.1"/>
</dbReference>
<dbReference type="Pfam" id="PF19570">
    <property type="entry name" value="DUF6088"/>
    <property type="match status" value="1"/>
</dbReference>
<gene>
    <name evidence="1" type="ORF">SAMN02745111_01990</name>
</gene>
<dbReference type="InterPro" id="IPR045738">
    <property type="entry name" value="DUF6088"/>
</dbReference>
<evidence type="ECO:0000313" key="2">
    <source>
        <dbReference type="Proteomes" id="UP000190814"/>
    </source>
</evidence>
<organism evidence="1 2">
    <name type="scientific">Eubacterium uniforme</name>
    <dbReference type="NCBI Taxonomy" id="39495"/>
    <lineage>
        <taxon>Bacteria</taxon>
        <taxon>Bacillati</taxon>
        <taxon>Bacillota</taxon>
        <taxon>Clostridia</taxon>
        <taxon>Eubacteriales</taxon>
        <taxon>Eubacteriaceae</taxon>
        <taxon>Eubacterium</taxon>
    </lineage>
</organism>
<proteinExistence type="predicted"/>
<dbReference type="EMBL" id="FUXZ01000013">
    <property type="protein sequence ID" value="SKA70269.1"/>
    <property type="molecule type" value="Genomic_DNA"/>
</dbReference>
<evidence type="ECO:0008006" key="3">
    <source>
        <dbReference type="Google" id="ProtNLM"/>
    </source>
</evidence>